<evidence type="ECO:0000256" key="1">
    <source>
        <dbReference type="SAM" id="MobiDB-lite"/>
    </source>
</evidence>
<dbReference type="EMBL" id="CAJNOJ010000052">
    <property type="protein sequence ID" value="CAF0969690.1"/>
    <property type="molecule type" value="Genomic_DNA"/>
</dbReference>
<feature type="region of interest" description="Disordered" evidence="1">
    <location>
        <begin position="1"/>
        <end position="23"/>
    </location>
</feature>
<evidence type="ECO:0000313" key="2">
    <source>
        <dbReference type="EMBL" id="CAF0969690.1"/>
    </source>
</evidence>
<dbReference type="Proteomes" id="UP000663852">
    <property type="component" value="Unassembled WGS sequence"/>
</dbReference>
<gene>
    <name evidence="2" type="ORF">EDS130_LOCUS13304</name>
</gene>
<name>A0A814EMR9_ADIRI</name>
<organism evidence="2 3">
    <name type="scientific">Adineta ricciae</name>
    <name type="common">Rotifer</name>
    <dbReference type="NCBI Taxonomy" id="249248"/>
    <lineage>
        <taxon>Eukaryota</taxon>
        <taxon>Metazoa</taxon>
        <taxon>Spiralia</taxon>
        <taxon>Gnathifera</taxon>
        <taxon>Rotifera</taxon>
        <taxon>Eurotatoria</taxon>
        <taxon>Bdelloidea</taxon>
        <taxon>Adinetida</taxon>
        <taxon>Adinetidae</taxon>
        <taxon>Adineta</taxon>
    </lineage>
</organism>
<accession>A0A814EMR9</accession>
<feature type="compositionally biased region" description="Polar residues" evidence="1">
    <location>
        <begin position="1"/>
        <end position="14"/>
    </location>
</feature>
<proteinExistence type="predicted"/>
<reference evidence="2" key="1">
    <citation type="submission" date="2021-02" db="EMBL/GenBank/DDBJ databases">
        <authorList>
            <person name="Nowell W R."/>
        </authorList>
    </citation>
    <scope>NUCLEOTIDE SEQUENCE</scope>
</reference>
<comment type="caution">
    <text evidence="2">The sequence shown here is derived from an EMBL/GenBank/DDBJ whole genome shotgun (WGS) entry which is preliminary data.</text>
</comment>
<dbReference type="AlphaFoldDB" id="A0A814EMR9"/>
<dbReference type="OrthoDB" id="10025956at2759"/>
<sequence length="808" mass="88360">MGCTSSHQTESTKGVTGLPPATIADDGHQLITDHFRKWLKTNRPQADEYVLNDVLSTAQPSNEAEDYKTIVSKALDLLADRHDIKSTNKLGKLVQKEITLASPKKVAHTITVLKQTADKLRSGSIQLETDQQLTTNELTNGATTSENKSLQVSSGEPGIALKEALEKARVLFYKGKQAAIFANPHGGYDVRILDENDETVNHDGNLLRSIIVTEVKLRPKTTATTTTTNSTLFSSATSPPPSKLLDENEITDDFRRSIDAALKGLEAVYQAPPTTLTTISEHVQEVQVEKPIQKTSPPTPLILQYGVTNAPLPKSLSKEQTALPTEQPAPSAPIDHTFHLAEIIRQMAEQQKLVAEQLSSDEKEVDVSENDIQPKLVEAVDEVNELMMDVVEVTTCSEIGNPMPPLEHATEEVVAPSDVPEEEIEGPIERMVKEIKAHGEKFESKESLSTITTSTKQLSSYSLGLTSPLSNDSIATSSPPSAPSHHHKVKLRSENRPKSFISTDEPVSKDRYDFIKQMSLDELAHLTQTGLSNPNLTTSVTKLGISTSSGKIEEEGQPPVVTSDAPEKIPASISQIIEEHRTILDESVGAVSPPATVVTPVETQTKVKSPSHNVTYTEIIHSESRDGEQSRRFVTESYDEHPSNDDEQTTTLKVITKSEFSNHPTSGEKIMEQSVQVITVKVRNETIKTTIQQASVPTVVAASTDNETTESYDEHPSNDDEQTTTLKVITKSEFSNHPTSGEKIMEQSVQVITVKVRNETIKTTIQQASVPTVVAASTDNETTTYERRPVSELVKNFEVVTGSNGTNT</sequence>
<evidence type="ECO:0000313" key="3">
    <source>
        <dbReference type="Proteomes" id="UP000663852"/>
    </source>
</evidence>
<protein>
    <submittedName>
        <fullName evidence="2">Uncharacterized protein</fullName>
    </submittedName>
</protein>
<feature type="region of interest" description="Disordered" evidence="1">
    <location>
        <begin position="471"/>
        <end position="504"/>
    </location>
</feature>